<name>A0A0C1FU38_9SPHI</name>
<evidence type="ECO:0000313" key="2">
    <source>
        <dbReference type="EMBL" id="KIA95318.1"/>
    </source>
</evidence>
<dbReference type="EMBL" id="JSYN01000005">
    <property type="protein sequence ID" value="KIA95318.1"/>
    <property type="molecule type" value="Genomic_DNA"/>
</dbReference>
<accession>A0A0C1FU38</accession>
<dbReference type="OrthoDB" id="5873496at2"/>
<proteinExistence type="predicted"/>
<protein>
    <submittedName>
        <fullName evidence="2">Uncharacterized protein</fullName>
    </submittedName>
</protein>
<keyword evidence="1" id="KW-0732">Signal</keyword>
<dbReference type="RefSeq" id="WP_039472687.1">
    <property type="nucleotide sequence ID" value="NZ_JSYN01000005.1"/>
</dbReference>
<feature type="signal peptide" evidence="1">
    <location>
        <begin position="1"/>
        <end position="21"/>
    </location>
</feature>
<gene>
    <name evidence="2" type="ORF">OC25_05540</name>
</gene>
<feature type="chain" id="PRO_5002132059" evidence="1">
    <location>
        <begin position="22"/>
        <end position="117"/>
    </location>
</feature>
<reference evidence="2 3" key="1">
    <citation type="submission" date="2014-10" db="EMBL/GenBank/DDBJ databases">
        <title>Pedobacter Kyungheensis.</title>
        <authorList>
            <person name="Anderson B.M."/>
            <person name="Newman J.D."/>
        </authorList>
    </citation>
    <scope>NUCLEOTIDE SEQUENCE [LARGE SCALE GENOMIC DNA]</scope>
    <source>
        <strain evidence="2 3">KACC 16221</strain>
    </source>
</reference>
<evidence type="ECO:0000256" key="1">
    <source>
        <dbReference type="SAM" id="SignalP"/>
    </source>
</evidence>
<dbReference type="AlphaFoldDB" id="A0A0C1FU38"/>
<comment type="caution">
    <text evidence="2">The sequence shown here is derived from an EMBL/GenBank/DDBJ whole genome shotgun (WGS) entry which is preliminary data.</text>
</comment>
<evidence type="ECO:0000313" key="3">
    <source>
        <dbReference type="Proteomes" id="UP000031246"/>
    </source>
</evidence>
<keyword evidence="3" id="KW-1185">Reference proteome</keyword>
<dbReference type="Proteomes" id="UP000031246">
    <property type="component" value="Unassembled WGS sequence"/>
</dbReference>
<organism evidence="2 3">
    <name type="scientific">Pedobacter kyungheensis</name>
    <dbReference type="NCBI Taxonomy" id="1069985"/>
    <lineage>
        <taxon>Bacteria</taxon>
        <taxon>Pseudomonadati</taxon>
        <taxon>Bacteroidota</taxon>
        <taxon>Sphingobacteriia</taxon>
        <taxon>Sphingobacteriales</taxon>
        <taxon>Sphingobacteriaceae</taxon>
        <taxon>Pedobacter</taxon>
    </lineage>
</organism>
<sequence>MKKLWITAAAVACFALSAARAQTVNGIRLTELKADYIEISTVSSTFADKLWIKLEYGQKVSELNDAYIKDDDGKRLEFNSALDGLNKLKNYGYELFSVYTKQIDQTSNRPVYVLKRK</sequence>